<accession>A0A1G9KF67</accession>
<name>A0A1G9KF67_9FIRM</name>
<dbReference type="OrthoDB" id="1684879at2"/>
<evidence type="ECO:0000256" key="1">
    <source>
        <dbReference type="SAM" id="Phobius"/>
    </source>
</evidence>
<reference evidence="2 3" key="1">
    <citation type="submission" date="2016-10" db="EMBL/GenBank/DDBJ databases">
        <authorList>
            <person name="de Groot N.N."/>
        </authorList>
    </citation>
    <scope>NUCLEOTIDE SEQUENCE [LARGE SCALE GENOMIC DNA]</scope>
    <source>
        <strain evidence="2 3">DSM 1736</strain>
    </source>
</reference>
<dbReference type="AlphaFoldDB" id="A0A1G9KF67"/>
<keyword evidence="1" id="KW-0812">Transmembrane</keyword>
<organism evidence="2 3">
    <name type="scientific">Dendrosporobacter quercicolus</name>
    <dbReference type="NCBI Taxonomy" id="146817"/>
    <lineage>
        <taxon>Bacteria</taxon>
        <taxon>Bacillati</taxon>
        <taxon>Bacillota</taxon>
        <taxon>Negativicutes</taxon>
        <taxon>Selenomonadales</taxon>
        <taxon>Sporomusaceae</taxon>
        <taxon>Dendrosporobacter</taxon>
    </lineage>
</organism>
<feature type="transmembrane region" description="Helical" evidence="1">
    <location>
        <begin position="12"/>
        <end position="29"/>
    </location>
</feature>
<dbReference type="RefSeq" id="WP_092067066.1">
    <property type="nucleotide sequence ID" value="NZ_FNHB01000001.1"/>
</dbReference>
<sequence>MMFKDYPATQLFLLSLLGLTVLILITPFIKEWHYCAALLDSLKFIVKVICGFFFYFTIIDVINGLFSRRRKQLH</sequence>
<feature type="transmembrane region" description="Helical" evidence="1">
    <location>
        <begin position="44"/>
        <end position="66"/>
    </location>
</feature>
<keyword evidence="1" id="KW-0472">Membrane</keyword>
<proteinExistence type="predicted"/>
<dbReference type="EMBL" id="FNHB01000001">
    <property type="protein sequence ID" value="SDL48468.1"/>
    <property type="molecule type" value="Genomic_DNA"/>
</dbReference>
<evidence type="ECO:0000313" key="2">
    <source>
        <dbReference type="EMBL" id="SDL48468.1"/>
    </source>
</evidence>
<gene>
    <name evidence="2" type="ORF">SAMN04488502_10120</name>
</gene>
<protein>
    <submittedName>
        <fullName evidence="2">Uncharacterized protein</fullName>
    </submittedName>
</protein>
<keyword evidence="3" id="KW-1185">Reference proteome</keyword>
<evidence type="ECO:0000313" key="3">
    <source>
        <dbReference type="Proteomes" id="UP000214880"/>
    </source>
</evidence>
<dbReference type="Proteomes" id="UP000214880">
    <property type="component" value="Unassembled WGS sequence"/>
</dbReference>
<keyword evidence="1" id="KW-1133">Transmembrane helix</keyword>